<proteinExistence type="predicted"/>
<organism evidence="1 2">
    <name type="scientific">Chryseobacterium aquaeductus</name>
    <dbReference type="NCBI Taxonomy" id="2675056"/>
    <lineage>
        <taxon>Bacteria</taxon>
        <taxon>Pseudomonadati</taxon>
        <taxon>Bacteroidota</taxon>
        <taxon>Flavobacteriia</taxon>
        <taxon>Flavobacteriales</taxon>
        <taxon>Weeksellaceae</taxon>
        <taxon>Chryseobacterium group</taxon>
        <taxon>Chryseobacterium</taxon>
    </lineage>
</organism>
<name>A0A9N8MPV2_9FLAO</name>
<dbReference type="AlphaFoldDB" id="A0A9N8MPV2"/>
<sequence>MIFKSLEVGVIDISIPHFSDTYPAGAFYNNDDSSDTIFSIYHPYPIHIL</sequence>
<accession>A0A9N8MPV2</accession>
<evidence type="ECO:0000313" key="2">
    <source>
        <dbReference type="Proteomes" id="UP000662618"/>
    </source>
</evidence>
<dbReference type="EMBL" id="CAJIMS010000001">
    <property type="protein sequence ID" value="CAD7811887.1"/>
    <property type="molecule type" value="Genomic_DNA"/>
</dbReference>
<keyword evidence="2" id="KW-1185">Reference proteome</keyword>
<reference evidence="1" key="1">
    <citation type="submission" date="2020-12" db="EMBL/GenBank/DDBJ databases">
        <authorList>
            <person name="Rodrigo-Torres L."/>
            <person name="Arahal R. D."/>
            <person name="Lucena T."/>
        </authorList>
    </citation>
    <scope>NUCLEOTIDE SEQUENCE</scope>
    <source>
        <strain evidence="1">CECT 9390</strain>
    </source>
</reference>
<comment type="caution">
    <text evidence="1">The sequence shown here is derived from an EMBL/GenBank/DDBJ whole genome shotgun (WGS) entry which is preliminary data.</text>
</comment>
<evidence type="ECO:0000313" key="1">
    <source>
        <dbReference type="EMBL" id="CAD7811887.1"/>
    </source>
</evidence>
<protein>
    <submittedName>
        <fullName evidence="1">Uncharacterized protein</fullName>
    </submittedName>
</protein>
<dbReference type="Proteomes" id="UP000662618">
    <property type="component" value="Unassembled WGS sequence"/>
</dbReference>
<gene>
    <name evidence="1" type="ORF">CHRY9390_02432</name>
</gene>